<evidence type="ECO:0000256" key="1">
    <source>
        <dbReference type="SAM" id="SignalP"/>
    </source>
</evidence>
<sequence length="168" mass="18414">MKKILAIGAILLIIISFAACEKDDICVDGDTPLLVIGFYDINDTTTTKIVTQLRVAGIDQQFTVNTVADRSNLDLVEMPLRINSPSTSFVLISNSTSNTSNEETGNSDVITFNYETNEVFVSRACGFIANYDNLNGMLTTDADNWIKGVEIVQTTINDQATAHVKIFH</sequence>
<dbReference type="Pfam" id="PF20050">
    <property type="entry name" value="DUF6452"/>
    <property type="match status" value="1"/>
</dbReference>
<dbReference type="RefSeq" id="WP_354615568.1">
    <property type="nucleotide sequence ID" value="NZ_JBEXAE010000004.1"/>
</dbReference>
<evidence type="ECO:0000313" key="3">
    <source>
        <dbReference type="Proteomes" id="UP001549799"/>
    </source>
</evidence>
<accession>A0ABV2SVI8</accession>
<proteinExistence type="predicted"/>
<keyword evidence="1" id="KW-0732">Signal</keyword>
<organism evidence="2 3">
    <name type="scientific">Sediminicola arcticus</name>
    <dbReference type="NCBI Taxonomy" id="1574308"/>
    <lineage>
        <taxon>Bacteria</taxon>
        <taxon>Pseudomonadati</taxon>
        <taxon>Bacteroidota</taxon>
        <taxon>Flavobacteriia</taxon>
        <taxon>Flavobacteriales</taxon>
        <taxon>Flavobacteriaceae</taxon>
        <taxon>Sediminicola</taxon>
    </lineage>
</organism>
<dbReference type="InterPro" id="IPR045607">
    <property type="entry name" value="DUF6452"/>
</dbReference>
<dbReference type="EMBL" id="JBEXAE010000004">
    <property type="protein sequence ID" value="MET6991147.1"/>
    <property type="molecule type" value="Genomic_DNA"/>
</dbReference>
<keyword evidence="3" id="KW-1185">Reference proteome</keyword>
<feature type="signal peptide" evidence="1">
    <location>
        <begin position="1"/>
        <end position="18"/>
    </location>
</feature>
<dbReference type="Proteomes" id="UP001549799">
    <property type="component" value="Unassembled WGS sequence"/>
</dbReference>
<comment type="caution">
    <text evidence="2">The sequence shown here is derived from an EMBL/GenBank/DDBJ whole genome shotgun (WGS) entry which is preliminary data.</text>
</comment>
<dbReference type="PROSITE" id="PS51257">
    <property type="entry name" value="PROKAR_LIPOPROTEIN"/>
    <property type="match status" value="1"/>
</dbReference>
<protein>
    <submittedName>
        <fullName evidence="2">DUF6452 family protein</fullName>
    </submittedName>
</protein>
<name>A0ABV2SVI8_9FLAO</name>
<feature type="chain" id="PRO_5047458369" evidence="1">
    <location>
        <begin position="19"/>
        <end position="168"/>
    </location>
</feature>
<evidence type="ECO:0000313" key="2">
    <source>
        <dbReference type="EMBL" id="MET6991147.1"/>
    </source>
</evidence>
<gene>
    <name evidence="2" type="ORF">ABXZ36_10870</name>
</gene>
<reference evidence="2 3" key="1">
    <citation type="submission" date="2024-07" db="EMBL/GenBank/DDBJ databases">
        <title>The genome sequence of type strain Sediminicola arcticus GDMCC 1.2805.</title>
        <authorList>
            <person name="Liu Y."/>
        </authorList>
    </citation>
    <scope>NUCLEOTIDE SEQUENCE [LARGE SCALE GENOMIC DNA]</scope>
    <source>
        <strain evidence="2 3">GDMCC 1.2805</strain>
    </source>
</reference>